<name>A0A1J1E5X3_9FLAO</name>
<dbReference type="PANTHER" id="PTHR33408:SF2">
    <property type="entry name" value="TRANSPOSASE DDE DOMAIN-CONTAINING PROTEIN"/>
    <property type="match status" value="1"/>
</dbReference>
<dbReference type="PANTHER" id="PTHR33408">
    <property type="entry name" value="TRANSPOSASE"/>
    <property type="match status" value="1"/>
</dbReference>
<dbReference type="EMBL" id="AP014564">
    <property type="protein sequence ID" value="BAV95460.1"/>
    <property type="molecule type" value="Genomic_DNA"/>
</dbReference>
<organism evidence="2 3">
    <name type="scientific">Ichthyobacterium seriolicida</name>
    <dbReference type="NCBI Taxonomy" id="242600"/>
    <lineage>
        <taxon>Bacteria</taxon>
        <taxon>Pseudomonadati</taxon>
        <taxon>Bacteroidota</taxon>
        <taxon>Flavobacteriia</taxon>
        <taxon>Flavobacteriales</taxon>
        <taxon>Ichthyobacteriaceae</taxon>
        <taxon>Ichthyobacterium</taxon>
    </lineage>
</organism>
<dbReference type="Pfam" id="PF05598">
    <property type="entry name" value="DUF772"/>
    <property type="match status" value="1"/>
</dbReference>
<evidence type="ECO:0000313" key="2">
    <source>
        <dbReference type="EMBL" id="BAV95460.1"/>
    </source>
</evidence>
<proteinExistence type="predicted"/>
<dbReference type="AlphaFoldDB" id="A0A1J1E5X3"/>
<sequence>MNTNFRDYNQGQNWLFPPSIEELIPADHPVRVVNGVIEQLNLNLLISEYSKEGKPSYHPKMMLKVMVYAYMDNTYSSRKIDKAMRENIIYMWLSAQQVVDHNTIARFRSKKLKTIFKDIFKQVVLLLADEGLLTLKEVFTDGTKIESMAGRYTFVWGNAIKTRKEKMSEQLENMWQYA</sequence>
<feature type="domain" description="Transposase InsH N-terminal" evidence="1">
    <location>
        <begin position="19"/>
        <end position="110"/>
    </location>
</feature>
<keyword evidence="3" id="KW-1185">Reference proteome</keyword>
<evidence type="ECO:0000259" key="1">
    <source>
        <dbReference type="Pfam" id="PF05598"/>
    </source>
</evidence>
<reference evidence="2 3" key="1">
    <citation type="submission" date="2014-03" db="EMBL/GenBank/DDBJ databases">
        <title>complete genome sequence of Flavobacteriaceae bacterium JBKA-6.</title>
        <authorList>
            <person name="Takano T."/>
            <person name="Nakamura Y."/>
            <person name="Takuma S."/>
            <person name="Yasuike M."/>
            <person name="Matsuyama T."/>
            <person name="Sakai T."/>
            <person name="Fujiwara A."/>
            <person name="Kimoto K."/>
            <person name="Fukuda Y."/>
            <person name="Kondo H."/>
            <person name="Hirono I."/>
            <person name="Nakayasu C."/>
        </authorList>
    </citation>
    <scope>NUCLEOTIDE SEQUENCE [LARGE SCALE GENOMIC DNA]</scope>
    <source>
        <strain evidence="2 3">JBKA-6</strain>
    </source>
</reference>
<gene>
    <name evidence="2" type="ORF">JBKA6_1447</name>
</gene>
<dbReference type="Proteomes" id="UP000243197">
    <property type="component" value="Chromosome"/>
</dbReference>
<protein>
    <submittedName>
        <fullName evidence="2">Transposase</fullName>
    </submittedName>
</protein>
<dbReference type="InterPro" id="IPR008490">
    <property type="entry name" value="Transposase_InsH_N"/>
</dbReference>
<dbReference type="KEGG" id="ise:JBKA6_1447"/>
<evidence type="ECO:0000313" key="3">
    <source>
        <dbReference type="Proteomes" id="UP000243197"/>
    </source>
</evidence>
<accession>A0A1J1E5X3</accession>